<keyword evidence="4 5" id="KW-0238">DNA-binding</keyword>
<keyword evidence="1" id="KW-0479">Metal-binding</keyword>
<feature type="coiled-coil region" evidence="6">
    <location>
        <begin position="53"/>
        <end position="83"/>
    </location>
</feature>
<dbReference type="GO" id="GO:0003677">
    <property type="term" value="F:DNA binding"/>
    <property type="evidence" value="ECO:0007669"/>
    <property type="project" value="UniProtKB-UniRule"/>
</dbReference>
<evidence type="ECO:0000259" key="7">
    <source>
        <dbReference type="PROSITE" id="PS50950"/>
    </source>
</evidence>
<organism evidence="8 9">
    <name type="scientific">Pinctada imbricata</name>
    <name type="common">Atlantic pearl-oyster</name>
    <name type="synonym">Pinctada martensii</name>
    <dbReference type="NCBI Taxonomy" id="66713"/>
    <lineage>
        <taxon>Eukaryota</taxon>
        <taxon>Metazoa</taxon>
        <taxon>Spiralia</taxon>
        <taxon>Lophotrochozoa</taxon>
        <taxon>Mollusca</taxon>
        <taxon>Bivalvia</taxon>
        <taxon>Autobranchia</taxon>
        <taxon>Pteriomorphia</taxon>
        <taxon>Pterioida</taxon>
        <taxon>Pterioidea</taxon>
        <taxon>Pteriidae</taxon>
        <taxon>Pinctada</taxon>
    </lineage>
</organism>
<evidence type="ECO:0000256" key="4">
    <source>
        <dbReference type="ARBA" id="ARBA00023125"/>
    </source>
</evidence>
<dbReference type="GO" id="GO:0008270">
    <property type="term" value="F:zinc ion binding"/>
    <property type="evidence" value="ECO:0007669"/>
    <property type="project" value="UniProtKB-KW"/>
</dbReference>
<evidence type="ECO:0000313" key="8">
    <source>
        <dbReference type="EMBL" id="KAK3101415.1"/>
    </source>
</evidence>
<feature type="domain" description="THAP-type" evidence="7">
    <location>
        <begin position="1"/>
        <end position="43"/>
    </location>
</feature>
<dbReference type="AlphaFoldDB" id="A0AA89BYJ3"/>
<keyword evidence="3" id="KW-0862">Zinc</keyword>
<keyword evidence="2 5" id="KW-0863">Zinc-finger</keyword>
<accession>A0AA89BYJ3</accession>
<evidence type="ECO:0000313" key="9">
    <source>
        <dbReference type="Proteomes" id="UP001186944"/>
    </source>
</evidence>
<evidence type="ECO:0000256" key="3">
    <source>
        <dbReference type="ARBA" id="ARBA00022833"/>
    </source>
</evidence>
<keyword evidence="9" id="KW-1185">Reference proteome</keyword>
<dbReference type="SUPFAM" id="SSF57716">
    <property type="entry name" value="Glucocorticoid receptor-like (DNA-binding domain)"/>
    <property type="match status" value="1"/>
</dbReference>
<keyword evidence="6" id="KW-0175">Coiled coil</keyword>
<evidence type="ECO:0000256" key="6">
    <source>
        <dbReference type="SAM" id="Coils"/>
    </source>
</evidence>
<gene>
    <name evidence="8" type="ORF">FSP39_003384</name>
</gene>
<protein>
    <recommendedName>
        <fullName evidence="7">THAP-type domain-containing protein</fullName>
    </recommendedName>
</protein>
<sequence>MWIKAINRENFTPNEHTCICSEHFEGGWHWYEREDANYAPTIFNYKETAVDPKRQERATRRNLQQEFEEMAKKEKEYEDKSKTFSLMSHSYCKNEEEEYMSDDQDTCSMPSSYHHDHDDVDMGTSFSNTGTQCDPDRLLIENQRLSLELKTVKAELLRHKWSVGRLKNPLEQKYPDKNIIALNPLRIVAAEVRSKRTIPSLNWPLQ</sequence>
<evidence type="ECO:0000256" key="2">
    <source>
        <dbReference type="ARBA" id="ARBA00022771"/>
    </source>
</evidence>
<dbReference type="PROSITE" id="PS50950">
    <property type="entry name" value="ZF_THAP"/>
    <property type="match status" value="1"/>
</dbReference>
<comment type="caution">
    <text evidence="8">The sequence shown here is derived from an EMBL/GenBank/DDBJ whole genome shotgun (WGS) entry which is preliminary data.</text>
</comment>
<dbReference type="InterPro" id="IPR006612">
    <property type="entry name" value="THAP_Znf"/>
</dbReference>
<reference evidence="8" key="1">
    <citation type="submission" date="2019-08" db="EMBL/GenBank/DDBJ databases">
        <title>The improved chromosome-level genome for the pearl oyster Pinctada fucata martensii using PacBio sequencing and Hi-C.</title>
        <authorList>
            <person name="Zheng Z."/>
        </authorList>
    </citation>
    <scope>NUCLEOTIDE SEQUENCE</scope>
    <source>
        <strain evidence="8">ZZ-2019</strain>
        <tissue evidence="8">Adductor muscle</tissue>
    </source>
</reference>
<evidence type="ECO:0000256" key="5">
    <source>
        <dbReference type="PROSITE-ProRule" id="PRU00309"/>
    </source>
</evidence>
<name>A0AA89BYJ3_PINIB</name>
<proteinExistence type="predicted"/>
<evidence type="ECO:0000256" key="1">
    <source>
        <dbReference type="ARBA" id="ARBA00022723"/>
    </source>
</evidence>
<dbReference type="EMBL" id="VSWD01000005">
    <property type="protein sequence ID" value="KAK3101415.1"/>
    <property type="molecule type" value="Genomic_DNA"/>
</dbReference>
<dbReference type="Proteomes" id="UP001186944">
    <property type="component" value="Unassembled WGS sequence"/>
</dbReference>